<dbReference type="AlphaFoldDB" id="A0A4U2ZE35"/>
<dbReference type="SMART" id="SM00558">
    <property type="entry name" value="JmjC"/>
    <property type="match status" value="1"/>
</dbReference>
<reference evidence="2 3" key="1">
    <citation type="submission" date="2019-04" db="EMBL/GenBank/DDBJ databases">
        <title>Lysinibacillus genome sequencing.</title>
        <authorList>
            <person name="Dunlap C."/>
        </authorList>
    </citation>
    <scope>NUCLEOTIDE SEQUENCE [LARGE SCALE GENOMIC DNA]</scope>
    <source>
        <strain evidence="2 3">CCTCC AB 2010389</strain>
    </source>
</reference>
<dbReference type="PANTHER" id="PTHR12480:SF6">
    <property type="entry name" value="2-OXOGLUTARATE AND IRON-DEPENDENT OXYGENASE JMJD4"/>
    <property type="match status" value="1"/>
</dbReference>
<comment type="caution">
    <text evidence="2">The sequence shown here is derived from an EMBL/GenBank/DDBJ whole genome shotgun (WGS) entry which is preliminary data.</text>
</comment>
<dbReference type="GO" id="GO:0005737">
    <property type="term" value="C:cytoplasm"/>
    <property type="evidence" value="ECO:0007669"/>
    <property type="project" value="TreeGrafter"/>
</dbReference>
<evidence type="ECO:0000259" key="1">
    <source>
        <dbReference type="PROSITE" id="PS51184"/>
    </source>
</evidence>
<accession>A0A4U2ZE35</accession>
<dbReference type="PROSITE" id="PS51184">
    <property type="entry name" value="JMJC"/>
    <property type="match status" value="1"/>
</dbReference>
<evidence type="ECO:0000313" key="3">
    <source>
        <dbReference type="Proteomes" id="UP000308744"/>
    </source>
</evidence>
<name>A0A4U2ZE35_9BACI</name>
<keyword evidence="3" id="KW-1185">Reference proteome</keyword>
<dbReference type="Gene3D" id="2.60.120.650">
    <property type="entry name" value="Cupin"/>
    <property type="match status" value="1"/>
</dbReference>
<organism evidence="2 3">
    <name type="scientific">Lysinibacillus mangiferihumi</name>
    <dbReference type="NCBI Taxonomy" id="1130819"/>
    <lineage>
        <taxon>Bacteria</taxon>
        <taxon>Bacillati</taxon>
        <taxon>Bacillota</taxon>
        <taxon>Bacilli</taxon>
        <taxon>Bacillales</taxon>
        <taxon>Bacillaceae</taxon>
        <taxon>Lysinibacillus</taxon>
    </lineage>
</organism>
<dbReference type="InterPro" id="IPR041667">
    <property type="entry name" value="Cupin_8"/>
</dbReference>
<feature type="domain" description="JmjC" evidence="1">
    <location>
        <begin position="94"/>
        <end position="248"/>
    </location>
</feature>
<dbReference type="InterPro" id="IPR050910">
    <property type="entry name" value="JMJD6_ArgDemeth/LysHydrox"/>
</dbReference>
<sequence>MIGITEDIEKIDYISEFEDMNRPLLVKNYASKWEAFKKWNLDFFKKQYGEYTVDASYNNQFYELSLKEYISYITEIPADQRAMPELYLNWKFQYEASELSNDYNEPHFITNLFNQKFFSSKIQKQYSWIYVGPKGSGSPLHIDIDNTHGWNALLSGEKEWIFLSPDESEKIIEAKKRFPNLDLFDETILSMFPKFNYERVVQEEGDLLIIPSCWWHQVINNDLTIALTENYVNKHNILDFIERFELEKI</sequence>
<dbReference type="GO" id="GO:0043565">
    <property type="term" value="F:sequence-specific DNA binding"/>
    <property type="evidence" value="ECO:0007669"/>
    <property type="project" value="TreeGrafter"/>
</dbReference>
<dbReference type="RefSeq" id="WP_107896714.1">
    <property type="nucleotide sequence ID" value="NZ_PYWM01000024.1"/>
</dbReference>
<dbReference type="SUPFAM" id="SSF51197">
    <property type="entry name" value="Clavaminate synthase-like"/>
    <property type="match status" value="1"/>
</dbReference>
<dbReference type="GO" id="GO:0045905">
    <property type="term" value="P:positive regulation of translational termination"/>
    <property type="evidence" value="ECO:0007669"/>
    <property type="project" value="TreeGrafter"/>
</dbReference>
<proteinExistence type="predicted"/>
<dbReference type="PANTHER" id="PTHR12480">
    <property type="entry name" value="ARGININE DEMETHYLASE AND LYSYL-HYDROXYLASE JMJD"/>
    <property type="match status" value="1"/>
</dbReference>
<evidence type="ECO:0000313" key="2">
    <source>
        <dbReference type="EMBL" id="TKI72678.1"/>
    </source>
</evidence>
<dbReference type="Pfam" id="PF13621">
    <property type="entry name" value="Cupin_8"/>
    <property type="match status" value="1"/>
</dbReference>
<protein>
    <recommendedName>
        <fullName evidence="1">JmjC domain-containing protein</fullName>
    </recommendedName>
</protein>
<dbReference type="EMBL" id="SZPU01000002">
    <property type="protein sequence ID" value="TKI72678.1"/>
    <property type="molecule type" value="Genomic_DNA"/>
</dbReference>
<gene>
    <name evidence="2" type="ORF">FC756_01045</name>
</gene>
<dbReference type="InterPro" id="IPR003347">
    <property type="entry name" value="JmjC_dom"/>
</dbReference>
<dbReference type="GO" id="GO:0016706">
    <property type="term" value="F:2-oxoglutarate-dependent dioxygenase activity"/>
    <property type="evidence" value="ECO:0007669"/>
    <property type="project" value="TreeGrafter"/>
</dbReference>
<dbReference type="Proteomes" id="UP000308744">
    <property type="component" value="Unassembled WGS sequence"/>
</dbReference>